<protein>
    <submittedName>
        <fullName evidence="2">SGNH hydrolase</fullName>
    </submittedName>
</protein>
<dbReference type="InterPro" id="IPR036514">
    <property type="entry name" value="SGNH_hydro_sf"/>
</dbReference>
<dbReference type="Pfam" id="PF13472">
    <property type="entry name" value="Lipase_GDSL_2"/>
    <property type="match status" value="1"/>
</dbReference>
<dbReference type="EMBL" id="BLLI01000011">
    <property type="protein sequence ID" value="GFH42058.1"/>
    <property type="molecule type" value="Genomic_DNA"/>
</dbReference>
<evidence type="ECO:0000313" key="3">
    <source>
        <dbReference type="Proteomes" id="UP000480303"/>
    </source>
</evidence>
<evidence type="ECO:0000313" key="2">
    <source>
        <dbReference type="EMBL" id="GFH42058.1"/>
    </source>
</evidence>
<keyword evidence="2" id="KW-0378">Hydrolase</keyword>
<dbReference type="AlphaFoldDB" id="A0A6A0BCH5"/>
<dbReference type="InterPro" id="IPR053140">
    <property type="entry name" value="GDSL_Rv0518-like"/>
</dbReference>
<dbReference type="GO" id="GO:0016787">
    <property type="term" value="F:hydrolase activity"/>
    <property type="evidence" value="ECO:0007669"/>
    <property type="project" value="UniProtKB-KW"/>
</dbReference>
<dbReference type="RefSeq" id="WP_172207859.1">
    <property type="nucleotide sequence ID" value="NZ_BLLI01000011.1"/>
</dbReference>
<proteinExistence type="predicted"/>
<feature type="domain" description="SGNH hydrolase-type esterase" evidence="1">
    <location>
        <begin position="170"/>
        <end position="352"/>
    </location>
</feature>
<name>A0A6A0BCH5_9LACT</name>
<dbReference type="PANTHER" id="PTHR43784">
    <property type="entry name" value="GDSL-LIKE LIPASE/ACYLHYDROLASE, PUTATIVE (AFU_ORTHOLOGUE AFUA_2G00820)-RELATED"/>
    <property type="match status" value="1"/>
</dbReference>
<organism evidence="2 3">
    <name type="scientific">Pseudolactococcus hodotermopsidis</name>
    <dbReference type="NCBI Taxonomy" id="2709157"/>
    <lineage>
        <taxon>Bacteria</taxon>
        <taxon>Bacillati</taxon>
        <taxon>Bacillota</taxon>
        <taxon>Bacilli</taxon>
        <taxon>Lactobacillales</taxon>
        <taxon>Streptococcaceae</taxon>
        <taxon>Pseudolactococcus</taxon>
    </lineage>
</organism>
<dbReference type="InterPro" id="IPR013830">
    <property type="entry name" value="SGNH_hydro"/>
</dbReference>
<sequence>MKNWQVIFGYLSSDYRSWPSDLQAEKQVITLRVDASGTTVRLVLENEYGIESLDFSSVTLTHQGQDYSVQVLRQAAISVRVGERLWTDPIALDFKAGDTFVITTQLAHPTTVTSGIVTYSNQEMQVENVYQGNFEPQEKRFRTKQENAMLNFVYGFQYLTAVTTAKTVHFFGDSLTQQGWLMDGLKQRLRDEKLSEFGIVNLGIGGNLILSGTDRPQSDPYFRHGYAGLVRFERDVFSLNVPDTVLLFHGINDCLFGDKTADQIIAGLTTYLATIKRYGSRAVGCTLTPAGHSDFYSECSELKRQAVNTWIRESPLYDHVLDLDKIAHIAQTPHILKSSLDRGDGLHYSKAGGHELAQTLPKADLLALFNGENI</sequence>
<evidence type="ECO:0000259" key="1">
    <source>
        <dbReference type="Pfam" id="PF13472"/>
    </source>
</evidence>
<gene>
    <name evidence="2" type="ORF">Hs30E_06090</name>
</gene>
<comment type="caution">
    <text evidence="2">The sequence shown here is derived from an EMBL/GenBank/DDBJ whole genome shotgun (WGS) entry which is preliminary data.</text>
</comment>
<dbReference type="Gene3D" id="3.40.50.1110">
    <property type="entry name" value="SGNH hydrolase"/>
    <property type="match status" value="1"/>
</dbReference>
<dbReference type="Proteomes" id="UP000480303">
    <property type="component" value="Unassembled WGS sequence"/>
</dbReference>
<accession>A0A6A0BCH5</accession>
<keyword evidence="3" id="KW-1185">Reference proteome</keyword>
<dbReference type="SUPFAM" id="SSF52266">
    <property type="entry name" value="SGNH hydrolase"/>
    <property type="match status" value="1"/>
</dbReference>
<reference evidence="2 3" key="1">
    <citation type="submission" date="2020-02" db="EMBL/GenBank/DDBJ databases">
        <title>Draft genome sequence of Lactococcus sp. Hs30E4-3.</title>
        <authorList>
            <person name="Noda S."/>
            <person name="Yuki M."/>
            <person name="Ohkuma M."/>
        </authorList>
    </citation>
    <scope>NUCLEOTIDE SEQUENCE [LARGE SCALE GENOMIC DNA]</scope>
    <source>
        <strain evidence="2 3">Hs30E4-3</strain>
    </source>
</reference>
<dbReference type="PANTHER" id="PTHR43784:SF2">
    <property type="entry name" value="GDSL-LIKE LIPASE_ACYLHYDROLASE, PUTATIVE (AFU_ORTHOLOGUE AFUA_2G00820)-RELATED"/>
    <property type="match status" value="1"/>
</dbReference>